<dbReference type="PROSITE" id="PS50096">
    <property type="entry name" value="IQ"/>
    <property type="match status" value="1"/>
</dbReference>
<dbReference type="InterPro" id="IPR000048">
    <property type="entry name" value="IQ_motif_EF-hand-BS"/>
</dbReference>
<reference evidence="1" key="2">
    <citation type="journal article" date="2008" name="Genome Biol.">
        <title>Improved genome assembly and evidence-based global gene model set for the chordate Ciona intestinalis: new insight into intron and operon populations.</title>
        <authorList>
            <person name="Satou Y."/>
            <person name="Mineta K."/>
            <person name="Ogasawara M."/>
            <person name="Sasakura Y."/>
            <person name="Shoguchi E."/>
            <person name="Ueno K."/>
            <person name="Yamada L."/>
            <person name="Matsumoto J."/>
            <person name="Wasserscheid J."/>
            <person name="Dewar K."/>
            <person name="Wiley G.B."/>
            <person name="Macmil S.L."/>
            <person name="Roe B.A."/>
            <person name="Zeller R.W."/>
            <person name="Hastings K.E."/>
            <person name="Lemaire P."/>
            <person name="Lindquist E."/>
            <person name="Endo T."/>
            <person name="Hotta K."/>
            <person name="Inaba K."/>
        </authorList>
    </citation>
    <scope>NUCLEOTIDE SEQUENCE [LARGE SCALE GENOMIC DNA]</scope>
    <source>
        <strain evidence="1">wild type</strain>
    </source>
</reference>
<reference evidence="2" key="1">
    <citation type="journal article" date="2002" name="Science">
        <title>The draft genome of Ciona intestinalis: insights into chordate and vertebrate origins.</title>
        <authorList>
            <person name="Dehal P."/>
            <person name="Satou Y."/>
            <person name="Campbell R.K."/>
            <person name="Chapman J."/>
            <person name="Degnan B."/>
            <person name="De Tomaso A."/>
            <person name="Davidson B."/>
            <person name="Di Gregorio A."/>
            <person name="Gelpke M."/>
            <person name="Goodstein D.M."/>
            <person name="Harafuji N."/>
            <person name="Hastings K.E."/>
            <person name="Ho I."/>
            <person name="Hotta K."/>
            <person name="Huang W."/>
            <person name="Kawashima T."/>
            <person name="Lemaire P."/>
            <person name="Martinez D."/>
            <person name="Meinertzhagen I.A."/>
            <person name="Necula S."/>
            <person name="Nonaka M."/>
            <person name="Putnam N."/>
            <person name="Rash S."/>
            <person name="Saiga H."/>
            <person name="Satake M."/>
            <person name="Terry A."/>
            <person name="Yamada L."/>
            <person name="Wang H.G."/>
            <person name="Awazu S."/>
            <person name="Azumi K."/>
            <person name="Boore J."/>
            <person name="Branno M."/>
            <person name="Chin-Bow S."/>
            <person name="DeSantis R."/>
            <person name="Doyle S."/>
            <person name="Francino P."/>
            <person name="Keys D.N."/>
            <person name="Haga S."/>
            <person name="Hayashi H."/>
            <person name="Hino K."/>
            <person name="Imai K.S."/>
            <person name="Inaba K."/>
            <person name="Kano S."/>
            <person name="Kobayashi K."/>
            <person name="Kobayashi M."/>
            <person name="Lee B.I."/>
            <person name="Makabe K.W."/>
            <person name="Manohar C."/>
            <person name="Matassi G."/>
            <person name="Medina M."/>
            <person name="Mochizuki Y."/>
            <person name="Mount S."/>
            <person name="Morishita T."/>
            <person name="Miura S."/>
            <person name="Nakayama A."/>
            <person name="Nishizaka S."/>
            <person name="Nomoto H."/>
            <person name="Ohta F."/>
            <person name="Oishi K."/>
            <person name="Rigoutsos I."/>
            <person name="Sano M."/>
            <person name="Sasaki A."/>
            <person name="Sasakura Y."/>
            <person name="Shoguchi E."/>
            <person name="Shin-i T."/>
            <person name="Spagnuolo A."/>
            <person name="Stainier D."/>
            <person name="Suzuki M.M."/>
            <person name="Tassy O."/>
            <person name="Takatori N."/>
            <person name="Tokuoka M."/>
            <person name="Yagi K."/>
            <person name="Yoshizaki F."/>
            <person name="Wada S."/>
            <person name="Zhang C."/>
            <person name="Hyatt P.D."/>
            <person name="Larimer F."/>
            <person name="Detter C."/>
            <person name="Doggett N."/>
            <person name="Glavina T."/>
            <person name="Hawkins T."/>
            <person name="Richardson P."/>
            <person name="Lucas S."/>
            <person name="Kohara Y."/>
            <person name="Levine M."/>
            <person name="Satoh N."/>
            <person name="Rokhsar D.S."/>
        </authorList>
    </citation>
    <scope>NUCLEOTIDE SEQUENCE [LARGE SCALE GENOMIC DNA]</scope>
</reference>
<evidence type="ECO:0000313" key="2">
    <source>
        <dbReference type="Proteomes" id="UP000008144"/>
    </source>
</evidence>
<dbReference type="InParanoid" id="F6Y4S3"/>
<protein>
    <submittedName>
        <fullName evidence="1">Uncharacterized LOC100180192</fullName>
    </submittedName>
</protein>
<dbReference type="Gene3D" id="1.20.5.190">
    <property type="match status" value="1"/>
</dbReference>
<dbReference type="Ensembl" id="ENSCINT00000019951.3">
    <property type="protein sequence ID" value="ENSCINP00000019951.3"/>
    <property type="gene ID" value="ENSCING00000009831.3"/>
</dbReference>
<proteinExistence type="predicted"/>
<dbReference type="PANTHER" id="PTHR16049:SF8">
    <property type="entry name" value="IQ DOMAIN-CONTAINING PROTEIN C"/>
    <property type="match status" value="1"/>
</dbReference>
<dbReference type="EMBL" id="EAAA01002009">
    <property type="status" value="NOT_ANNOTATED_CDS"/>
    <property type="molecule type" value="Genomic_DNA"/>
</dbReference>
<dbReference type="GeneTree" id="ENSGT00390000017195"/>
<reference evidence="1" key="3">
    <citation type="submission" date="2025-08" db="UniProtKB">
        <authorList>
            <consortium name="Ensembl"/>
        </authorList>
    </citation>
    <scope>IDENTIFICATION</scope>
</reference>
<sequence>MDKVQAAVKIQSHWRGYNTRKLLVHVHKLYHDILFEIDGRRNNDHEVFWSRNRNLNSIHQCVIQRPMIQKRPTKIPNESNPIEQNSKYCDTISVNTSLSEDETDPIIEDVDVPQNISSDLPDQNLNDEDLKNTLLNRKRDITLELLWAQQAIESRVNYLTVKQNMLTDSKT</sequence>
<dbReference type="RefSeq" id="XP_002126273.1">
    <property type="nucleotide sequence ID" value="XM_002126237.5"/>
</dbReference>
<accession>F6Y4S3</accession>
<dbReference type="GeneID" id="100180192"/>
<dbReference type="AlphaFoldDB" id="F6Y4S3"/>
<evidence type="ECO:0000313" key="1">
    <source>
        <dbReference type="Ensembl" id="ENSCINP00000019951.3"/>
    </source>
</evidence>
<dbReference type="HOGENOM" id="CLU_1602122_0_0_1"/>
<dbReference type="Pfam" id="PF00612">
    <property type="entry name" value="IQ"/>
    <property type="match status" value="1"/>
</dbReference>
<dbReference type="PANTHER" id="PTHR16049">
    <property type="entry name" value="IQ DOMAIN-CONTAINING PROTEIN C"/>
    <property type="match status" value="1"/>
</dbReference>
<dbReference type="KEGG" id="cin:100180192"/>
<reference evidence="1" key="4">
    <citation type="submission" date="2025-09" db="UniProtKB">
        <authorList>
            <consortium name="Ensembl"/>
        </authorList>
    </citation>
    <scope>IDENTIFICATION</scope>
</reference>
<gene>
    <name evidence="1" type="primary">LOC100180192</name>
</gene>
<dbReference type="OMA" id="IESRIHY"/>
<name>F6Y4S3_CIOIN</name>
<organism evidence="1 2">
    <name type="scientific">Ciona intestinalis</name>
    <name type="common">Transparent sea squirt</name>
    <name type="synonym">Ascidia intestinalis</name>
    <dbReference type="NCBI Taxonomy" id="7719"/>
    <lineage>
        <taxon>Eukaryota</taxon>
        <taxon>Metazoa</taxon>
        <taxon>Chordata</taxon>
        <taxon>Tunicata</taxon>
        <taxon>Ascidiacea</taxon>
        <taxon>Phlebobranchia</taxon>
        <taxon>Cionidae</taxon>
        <taxon>Ciona</taxon>
    </lineage>
</organism>
<dbReference type="InterPro" id="IPR042506">
    <property type="entry name" value="IQCC"/>
</dbReference>
<keyword evidence="2" id="KW-1185">Reference proteome</keyword>
<accession>A0A1W2WCV2</accession>
<dbReference type="CDD" id="cd23767">
    <property type="entry name" value="IQCD"/>
    <property type="match status" value="1"/>
</dbReference>
<dbReference type="Proteomes" id="UP000008144">
    <property type="component" value="Chromosome 4"/>
</dbReference>
<dbReference type="OrthoDB" id="6161953at2759"/>